<dbReference type="AlphaFoldDB" id="X8J652"/>
<accession>X8J652</accession>
<reference evidence="2" key="1">
    <citation type="journal article" date="2014" name="Genome Announc.">
        <title>Draft genome sequence of the plant-pathogenic soil fungus Rhizoctonia solani anastomosis group 3 strain Rhs1AP.</title>
        <authorList>
            <person name="Cubeta M.A."/>
            <person name="Thomas E."/>
            <person name="Dean R.A."/>
            <person name="Jabaji S."/>
            <person name="Neate S.M."/>
            <person name="Tavantzis S."/>
            <person name="Toda T."/>
            <person name="Vilgalys R."/>
            <person name="Bharathan N."/>
            <person name="Fedorova-Abrams N."/>
            <person name="Pakala S.B."/>
            <person name="Pakala S.M."/>
            <person name="Zafar N."/>
            <person name="Joardar V."/>
            <person name="Losada L."/>
            <person name="Nierman W.C."/>
        </authorList>
    </citation>
    <scope>NUCLEOTIDE SEQUENCE [LARGE SCALE GENOMIC DNA]</scope>
    <source>
        <strain evidence="2">AG-3</strain>
    </source>
</reference>
<sequence>MPSLTMRDGIKLQQSSNRITAGFRKC</sequence>
<name>X8J652_9AGAM</name>
<gene>
    <name evidence="1" type="ORF">RSOL_207150</name>
</gene>
<organism evidence="1 2">
    <name type="scientific">Rhizoctonia solani AG-3 Rhs1AP</name>
    <dbReference type="NCBI Taxonomy" id="1086054"/>
    <lineage>
        <taxon>Eukaryota</taxon>
        <taxon>Fungi</taxon>
        <taxon>Dikarya</taxon>
        <taxon>Basidiomycota</taxon>
        <taxon>Agaricomycotina</taxon>
        <taxon>Agaricomycetes</taxon>
        <taxon>Cantharellales</taxon>
        <taxon>Ceratobasidiaceae</taxon>
        <taxon>Rhizoctonia</taxon>
    </lineage>
</organism>
<dbReference type="Proteomes" id="UP000030108">
    <property type="component" value="Unassembled WGS sequence"/>
</dbReference>
<evidence type="ECO:0000313" key="1">
    <source>
        <dbReference type="EMBL" id="EUC57014.1"/>
    </source>
</evidence>
<comment type="caution">
    <text evidence="1">The sequence shown here is derived from an EMBL/GenBank/DDBJ whole genome shotgun (WGS) entry which is preliminary data.</text>
</comment>
<proteinExistence type="predicted"/>
<protein>
    <submittedName>
        <fullName evidence="1">Uncharacterized protein</fullName>
    </submittedName>
</protein>
<dbReference type="EMBL" id="JATN01000322">
    <property type="protein sequence ID" value="EUC57014.1"/>
    <property type="molecule type" value="Genomic_DNA"/>
</dbReference>
<evidence type="ECO:0000313" key="2">
    <source>
        <dbReference type="Proteomes" id="UP000030108"/>
    </source>
</evidence>